<keyword evidence="6" id="KW-1185">Reference proteome</keyword>
<dbReference type="SUPFAM" id="SSF52540">
    <property type="entry name" value="P-loop containing nucleoside triphosphate hydrolases"/>
    <property type="match status" value="1"/>
</dbReference>
<protein>
    <submittedName>
        <fullName evidence="5">ABC transporter ATP-binding protein</fullName>
    </submittedName>
</protein>
<dbReference type="PROSITE" id="PS50893">
    <property type="entry name" value="ABC_TRANSPORTER_2"/>
    <property type="match status" value="1"/>
</dbReference>
<dbReference type="PANTHER" id="PTHR42939:SF3">
    <property type="entry name" value="ABC TRANSPORTER ATP-BINDING COMPONENT"/>
    <property type="match status" value="1"/>
</dbReference>
<evidence type="ECO:0000256" key="2">
    <source>
        <dbReference type="ARBA" id="ARBA00022741"/>
    </source>
</evidence>
<dbReference type="EMBL" id="AP018712">
    <property type="protein sequence ID" value="BBE29958.1"/>
    <property type="molecule type" value="Genomic_DNA"/>
</dbReference>
<keyword evidence="2" id="KW-0547">Nucleotide-binding</keyword>
<dbReference type="Pfam" id="PF00005">
    <property type="entry name" value="ABC_tran"/>
    <property type="match status" value="1"/>
</dbReference>
<gene>
    <name evidence="5" type="ORF">OSSY52_00990</name>
</gene>
<feature type="domain" description="ABC transporter" evidence="4">
    <location>
        <begin position="2"/>
        <end position="225"/>
    </location>
</feature>
<dbReference type="InterPro" id="IPR003593">
    <property type="entry name" value="AAA+_ATPase"/>
</dbReference>
<dbReference type="AlphaFoldDB" id="A0A7G1G1C7"/>
<reference evidence="5 6" key="1">
    <citation type="submission" date="2018-06" db="EMBL/GenBank/DDBJ databases">
        <title>Genome sequencing of Oceanotoga sp. sy52.</title>
        <authorList>
            <person name="Mori K."/>
        </authorList>
    </citation>
    <scope>NUCLEOTIDE SEQUENCE [LARGE SCALE GENOMIC DNA]</scope>
    <source>
        <strain evidence="6">sy52</strain>
    </source>
</reference>
<dbReference type="GO" id="GO:0005524">
    <property type="term" value="F:ATP binding"/>
    <property type="evidence" value="ECO:0007669"/>
    <property type="project" value="UniProtKB-KW"/>
</dbReference>
<dbReference type="InterPro" id="IPR003439">
    <property type="entry name" value="ABC_transporter-like_ATP-bd"/>
</dbReference>
<organism evidence="5 6">
    <name type="scientific">Tepiditoga spiralis</name>
    <dbReference type="NCBI Taxonomy" id="2108365"/>
    <lineage>
        <taxon>Bacteria</taxon>
        <taxon>Thermotogati</taxon>
        <taxon>Thermotogota</taxon>
        <taxon>Thermotogae</taxon>
        <taxon>Petrotogales</taxon>
        <taxon>Petrotogaceae</taxon>
        <taxon>Tepiditoga</taxon>
    </lineage>
</organism>
<sequence length="276" mass="31733">MINVIKVNKSFKNNPVLNNITFHVKKGEIFSLIGPNGAGKTTTLRCIYDELTPNSGEIKIMDQHISSKLKEKIAVMPEDRFTFKKFTGTQYLKIWKLLYTNFDLEVFNKFLIHYKFNMEQTIETYSMGMKTLFYLALTIASNADLLILDEPTQNLDPVIRYDILNILKNYAIEKGKTIILSSHEIYELEEISDSFAIVTEGKVLYTDTIDNAKETHRILNKGEKVEGEVISSVNEEILVKTTENIGRYPNFKEISIGYLKQNKTFTPFESTSKKLI</sequence>
<dbReference type="GO" id="GO:0016887">
    <property type="term" value="F:ATP hydrolysis activity"/>
    <property type="evidence" value="ECO:0007669"/>
    <property type="project" value="InterPro"/>
</dbReference>
<dbReference type="InterPro" id="IPR051782">
    <property type="entry name" value="ABC_Transporter_VariousFunc"/>
</dbReference>
<evidence type="ECO:0000256" key="1">
    <source>
        <dbReference type="ARBA" id="ARBA00022448"/>
    </source>
</evidence>
<keyword evidence="1" id="KW-0813">Transport</keyword>
<dbReference type="RefSeq" id="WP_190615101.1">
    <property type="nucleotide sequence ID" value="NZ_AP018712.1"/>
</dbReference>
<evidence type="ECO:0000256" key="3">
    <source>
        <dbReference type="ARBA" id="ARBA00022840"/>
    </source>
</evidence>
<keyword evidence="3 5" id="KW-0067">ATP-binding</keyword>
<evidence type="ECO:0000313" key="5">
    <source>
        <dbReference type="EMBL" id="BBE29958.1"/>
    </source>
</evidence>
<dbReference type="SMART" id="SM00382">
    <property type="entry name" value="AAA"/>
    <property type="match status" value="1"/>
</dbReference>
<evidence type="ECO:0000313" key="6">
    <source>
        <dbReference type="Proteomes" id="UP000516361"/>
    </source>
</evidence>
<dbReference type="Gene3D" id="3.40.50.300">
    <property type="entry name" value="P-loop containing nucleotide triphosphate hydrolases"/>
    <property type="match status" value="1"/>
</dbReference>
<dbReference type="Proteomes" id="UP000516361">
    <property type="component" value="Chromosome"/>
</dbReference>
<evidence type="ECO:0000259" key="4">
    <source>
        <dbReference type="PROSITE" id="PS50893"/>
    </source>
</evidence>
<accession>A0A7G1G1C7</accession>
<proteinExistence type="predicted"/>
<dbReference type="PANTHER" id="PTHR42939">
    <property type="entry name" value="ABC TRANSPORTER ATP-BINDING PROTEIN ALBC-RELATED"/>
    <property type="match status" value="1"/>
</dbReference>
<dbReference type="InterPro" id="IPR027417">
    <property type="entry name" value="P-loop_NTPase"/>
</dbReference>
<name>A0A7G1G1C7_9BACT</name>
<dbReference type="InParanoid" id="A0A7G1G1C7"/>
<dbReference type="KEGG" id="ocy:OSSY52_00990"/>
<dbReference type="CDD" id="cd03230">
    <property type="entry name" value="ABC_DR_subfamily_A"/>
    <property type="match status" value="1"/>
</dbReference>